<dbReference type="PANTHER" id="PTHR23502:SF149">
    <property type="entry name" value="TRANSPORTER, PUTATIVE-RELATED"/>
    <property type="match status" value="1"/>
</dbReference>
<evidence type="ECO:0000313" key="9">
    <source>
        <dbReference type="Proteomes" id="UP001562354"/>
    </source>
</evidence>
<dbReference type="Gene3D" id="1.20.1250.20">
    <property type="entry name" value="MFS general substrate transporter like domains"/>
    <property type="match status" value="1"/>
</dbReference>
<feature type="transmembrane region" description="Helical" evidence="6">
    <location>
        <begin position="226"/>
        <end position="246"/>
    </location>
</feature>
<organism evidence="8 9">
    <name type="scientific">Neodothiora populina</name>
    <dbReference type="NCBI Taxonomy" id="2781224"/>
    <lineage>
        <taxon>Eukaryota</taxon>
        <taxon>Fungi</taxon>
        <taxon>Dikarya</taxon>
        <taxon>Ascomycota</taxon>
        <taxon>Pezizomycotina</taxon>
        <taxon>Dothideomycetes</taxon>
        <taxon>Dothideomycetidae</taxon>
        <taxon>Dothideales</taxon>
        <taxon>Dothioraceae</taxon>
        <taxon>Neodothiora</taxon>
    </lineage>
</organism>
<keyword evidence="2 6" id="KW-0812">Transmembrane</keyword>
<evidence type="ECO:0000259" key="7">
    <source>
        <dbReference type="PROSITE" id="PS50850"/>
    </source>
</evidence>
<feature type="domain" description="Major facilitator superfamily (MFS) profile" evidence="7">
    <location>
        <begin position="70"/>
        <end position="542"/>
    </location>
</feature>
<feature type="transmembrane region" description="Helical" evidence="6">
    <location>
        <begin position="514"/>
        <end position="537"/>
    </location>
</feature>
<keyword evidence="4 6" id="KW-0472">Membrane</keyword>
<proteinExistence type="predicted"/>
<feature type="transmembrane region" description="Helical" evidence="6">
    <location>
        <begin position="447"/>
        <end position="468"/>
    </location>
</feature>
<evidence type="ECO:0000256" key="2">
    <source>
        <dbReference type="ARBA" id="ARBA00022692"/>
    </source>
</evidence>
<feature type="transmembrane region" description="Helical" evidence="6">
    <location>
        <begin position="137"/>
        <end position="155"/>
    </location>
</feature>
<dbReference type="Pfam" id="PF07690">
    <property type="entry name" value="MFS_1"/>
    <property type="match status" value="1"/>
</dbReference>
<feature type="region of interest" description="Disordered" evidence="5">
    <location>
        <begin position="257"/>
        <end position="301"/>
    </location>
</feature>
<dbReference type="RefSeq" id="XP_069200567.1">
    <property type="nucleotide sequence ID" value="XM_069347063.1"/>
</dbReference>
<feature type="transmembrane region" description="Helical" evidence="6">
    <location>
        <begin position="105"/>
        <end position="125"/>
    </location>
</feature>
<reference evidence="8 9" key="1">
    <citation type="submission" date="2024-07" db="EMBL/GenBank/DDBJ databases">
        <title>Draft sequence of the Neodothiora populina.</title>
        <authorList>
            <person name="Drown D.D."/>
            <person name="Schuette U.S."/>
            <person name="Buechlein A.B."/>
            <person name="Rusch D.R."/>
            <person name="Winton L.W."/>
            <person name="Adams G.A."/>
        </authorList>
    </citation>
    <scope>NUCLEOTIDE SEQUENCE [LARGE SCALE GENOMIC DNA]</scope>
    <source>
        <strain evidence="8 9">CPC 39397</strain>
    </source>
</reference>
<dbReference type="InterPro" id="IPR011701">
    <property type="entry name" value="MFS"/>
</dbReference>
<dbReference type="PANTHER" id="PTHR23502">
    <property type="entry name" value="MAJOR FACILITATOR SUPERFAMILY"/>
    <property type="match status" value="1"/>
</dbReference>
<dbReference type="PROSITE" id="PS00216">
    <property type="entry name" value="SUGAR_TRANSPORT_1"/>
    <property type="match status" value="1"/>
</dbReference>
<feature type="transmembrane region" description="Helical" evidence="6">
    <location>
        <begin position="379"/>
        <end position="399"/>
    </location>
</feature>
<evidence type="ECO:0000256" key="6">
    <source>
        <dbReference type="SAM" id="Phobius"/>
    </source>
</evidence>
<comment type="subcellular location">
    <subcellularLocation>
        <location evidence="1">Membrane</location>
        <topology evidence="1">Multi-pass membrane protein</topology>
    </subcellularLocation>
</comment>
<keyword evidence="3 6" id="KW-1133">Transmembrane helix</keyword>
<dbReference type="Proteomes" id="UP001562354">
    <property type="component" value="Unassembled WGS sequence"/>
</dbReference>
<feature type="transmembrane region" description="Helical" evidence="6">
    <location>
        <begin position="328"/>
        <end position="350"/>
    </location>
</feature>
<evidence type="ECO:0000313" key="8">
    <source>
        <dbReference type="EMBL" id="KAL1304292.1"/>
    </source>
</evidence>
<evidence type="ECO:0000256" key="3">
    <source>
        <dbReference type="ARBA" id="ARBA00022989"/>
    </source>
</evidence>
<sequence length="553" mass="60121">MSSRKRNLPVGGNAIVAEQGVEVLPGTEIMTDLDGVHFAHANHSDQSAVLVPQPSSHPNDPLNWSPRWKATVIASQAVFVLVSQIGTLSIAPLMQTYEEEFHKSITPIALLTGATVLALGYANFVIIPLSDVFGRRIALLVCASISFGSYIWQALATSYGSFLGARILNGIGAASNESIMTVVIADIFFLHERGKWMGIYFALYNGGTYVGPIISGAIGARTSWRWFFWACAISQGLVLATLFFTFPETRRTDYSGLSNTVSPQLRPASSSDEESLPSDEKHSTWKATTTTLSSPSDVVQGSGHPRISQFRLGQAADRQALRHVLRHIITPFVVFFFPVITWSAFTFSFASDSILLVNLVQSQALAAPPYNFSPQSVGFTNFALLIGTLVAMAIAGPWSDWVAMKATKRNNGVREPEMRLPALLPFIGMHILGLTICGVGWQHGWAWEAIVVLGFSLIGCATCGIMAISITYAVDSYKPVAGQIMVVSTVIKNTFGFGMTYWVNDMVVKDGYVIPFMIFLALEAGVALIGIAFFHAFGKNMRRLTKDAAVHSF</sequence>
<dbReference type="InterPro" id="IPR005829">
    <property type="entry name" value="Sugar_transporter_CS"/>
</dbReference>
<feature type="transmembrane region" description="Helical" evidence="6">
    <location>
        <begin position="201"/>
        <end position="220"/>
    </location>
</feature>
<name>A0ABR3PDR2_9PEZI</name>
<gene>
    <name evidence="8" type="ORF">AAFC00_000697</name>
</gene>
<protein>
    <recommendedName>
        <fullName evidence="7">Major facilitator superfamily (MFS) profile domain-containing protein</fullName>
    </recommendedName>
</protein>
<feature type="transmembrane region" description="Helical" evidence="6">
    <location>
        <begin position="480"/>
        <end position="502"/>
    </location>
</feature>
<dbReference type="GeneID" id="95974400"/>
<dbReference type="InterPro" id="IPR036259">
    <property type="entry name" value="MFS_trans_sf"/>
</dbReference>
<evidence type="ECO:0000256" key="4">
    <source>
        <dbReference type="ARBA" id="ARBA00023136"/>
    </source>
</evidence>
<dbReference type="PROSITE" id="PS50850">
    <property type="entry name" value="MFS"/>
    <property type="match status" value="1"/>
</dbReference>
<feature type="compositionally biased region" description="Polar residues" evidence="5">
    <location>
        <begin position="285"/>
        <end position="299"/>
    </location>
</feature>
<feature type="transmembrane region" description="Helical" evidence="6">
    <location>
        <begin position="167"/>
        <end position="189"/>
    </location>
</feature>
<dbReference type="SUPFAM" id="SSF103473">
    <property type="entry name" value="MFS general substrate transporter"/>
    <property type="match status" value="1"/>
</dbReference>
<dbReference type="EMBL" id="JBFMKM010000009">
    <property type="protein sequence ID" value="KAL1304292.1"/>
    <property type="molecule type" value="Genomic_DNA"/>
</dbReference>
<feature type="transmembrane region" description="Helical" evidence="6">
    <location>
        <begin position="72"/>
        <end position="93"/>
    </location>
</feature>
<feature type="transmembrane region" description="Helical" evidence="6">
    <location>
        <begin position="420"/>
        <end position="441"/>
    </location>
</feature>
<evidence type="ECO:0000256" key="5">
    <source>
        <dbReference type="SAM" id="MobiDB-lite"/>
    </source>
</evidence>
<accession>A0ABR3PDR2</accession>
<keyword evidence="9" id="KW-1185">Reference proteome</keyword>
<dbReference type="InterPro" id="IPR020846">
    <property type="entry name" value="MFS_dom"/>
</dbReference>
<comment type="caution">
    <text evidence="8">The sequence shown here is derived from an EMBL/GenBank/DDBJ whole genome shotgun (WGS) entry which is preliminary data.</text>
</comment>
<evidence type="ECO:0000256" key="1">
    <source>
        <dbReference type="ARBA" id="ARBA00004141"/>
    </source>
</evidence>